<dbReference type="InterPro" id="IPR052377">
    <property type="entry name" value="Mitochondrial_ECH-domain"/>
</dbReference>
<evidence type="ECO:0000313" key="9">
    <source>
        <dbReference type="Proteomes" id="UP001516400"/>
    </source>
</evidence>
<evidence type="ECO:0000256" key="4">
    <source>
        <dbReference type="ARBA" id="ARBA00023098"/>
    </source>
</evidence>
<comment type="caution">
    <text evidence="8">The sequence shown here is derived from an EMBL/GenBank/DDBJ whole genome shotgun (WGS) entry which is preliminary data.</text>
</comment>
<dbReference type="GO" id="GO:0005739">
    <property type="term" value="C:mitochondrion"/>
    <property type="evidence" value="ECO:0007669"/>
    <property type="project" value="UniProtKB-SubCell"/>
</dbReference>
<dbReference type="EMBL" id="JABFTP020000062">
    <property type="protein sequence ID" value="KAL3273035.1"/>
    <property type="molecule type" value="Genomic_DNA"/>
</dbReference>
<dbReference type="PANTHER" id="PTHR43602">
    <property type="match status" value="1"/>
</dbReference>
<organism evidence="8 9">
    <name type="scientific">Cryptolaemus montrouzieri</name>
    <dbReference type="NCBI Taxonomy" id="559131"/>
    <lineage>
        <taxon>Eukaryota</taxon>
        <taxon>Metazoa</taxon>
        <taxon>Ecdysozoa</taxon>
        <taxon>Arthropoda</taxon>
        <taxon>Hexapoda</taxon>
        <taxon>Insecta</taxon>
        <taxon>Pterygota</taxon>
        <taxon>Neoptera</taxon>
        <taxon>Endopterygota</taxon>
        <taxon>Coleoptera</taxon>
        <taxon>Polyphaga</taxon>
        <taxon>Cucujiformia</taxon>
        <taxon>Coccinelloidea</taxon>
        <taxon>Coccinellidae</taxon>
        <taxon>Scymninae</taxon>
        <taxon>Scymnini</taxon>
        <taxon>Cryptolaemus</taxon>
    </lineage>
</organism>
<evidence type="ECO:0000256" key="6">
    <source>
        <dbReference type="ARBA" id="ARBA00037410"/>
    </source>
</evidence>
<dbReference type="Proteomes" id="UP001516400">
    <property type="component" value="Unassembled WGS sequence"/>
</dbReference>
<dbReference type="Gene3D" id="3.90.226.10">
    <property type="entry name" value="2-enoyl-CoA Hydratase, Chain A, domain 1"/>
    <property type="match status" value="1"/>
</dbReference>
<dbReference type="InterPro" id="IPR014748">
    <property type="entry name" value="Enoyl-CoA_hydra_C"/>
</dbReference>
<name>A0ABD2N3P7_9CUCU</name>
<evidence type="ECO:0000256" key="7">
    <source>
        <dbReference type="ARBA" id="ARBA00040545"/>
    </source>
</evidence>
<dbReference type="SUPFAM" id="SSF52096">
    <property type="entry name" value="ClpP/crotonase"/>
    <property type="match status" value="1"/>
</dbReference>
<accession>A0ABD2N3P7</accession>
<keyword evidence="3" id="KW-0809">Transit peptide</keyword>
<comment type="function">
    <text evidence="6">May play a role in fatty acid biosynthesis and insulin sensitivity.</text>
</comment>
<dbReference type="CDD" id="cd06558">
    <property type="entry name" value="crotonase-like"/>
    <property type="match status" value="1"/>
</dbReference>
<comment type="subcellular location">
    <subcellularLocation>
        <location evidence="1">Mitochondrion</location>
    </subcellularLocation>
</comment>
<dbReference type="InterPro" id="IPR029045">
    <property type="entry name" value="ClpP/crotonase-like_dom_sf"/>
</dbReference>
<keyword evidence="2" id="KW-0276">Fatty acid metabolism</keyword>
<dbReference type="PANTHER" id="PTHR43602:SF1">
    <property type="entry name" value="ENOYL-COA HYDRATASE DOMAIN-CONTAINING PROTEIN 3, MITOCHONDRIAL"/>
    <property type="match status" value="1"/>
</dbReference>
<evidence type="ECO:0000256" key="5">
    <source>
        <dbReference type="ARBA" id="ARBA00023128"/>
    </source>
</evidence>
<keyword evidence="9" id="KW-1185">Reference proteome</keyword>
<dbReference type="Gene3D" id="1.10.12.10">
    <property type="entry name" value="Lyase 2-enoyl-coa Hydratase, Chain A, domain 2"/>
    <property type="match status" value="1"/>
</dbReference>
<evidence type="ECO:0000256" key="3">
    <source>
        <dbReference type="ARBA" id="ARBA00022946"/>
    </source>
</evidence>
<protein>
    <recommendedName>
        <fullName evidence="7">Enoyl-CoA hydratase domain-containing protein 3, mitochondrial</fullName>
    </recommendedName>
</protein>
<proteinExistence type="predicted"/>
<dbReference type="AlphaFoldDB" id="A0ABD2N3P7"/>
<reference evidence="8 9" key="1">
    <citation type="journal article" date="2021" name="BMC Biol.">
        <title>Horizontally acquired antibacterial genes associated with adaptive radiation of ladybird beetles.</title>
        <authorList>
            <person name="Li H.S."/>
            <person name="Tang X.F."/>
            <person name="Huang Y.H."/>
            <person name="Xu Z.Y."/>
            <person name="Chen M.L."/>
            <person name="Du X.Y."/>
            <person name="Qiu B.Y."/>
            <person name="Chen P.T."/>
            <person name="Zhang W."/>
            <person name="Slipinski A."/>
            <person name="Escalona H.E."/>
            <person name="Waterhouse R.M."/>
            <person name="Zwick A."/>
            <person name="Pang H."/>
        </authorList>
    </citation>
    <scope>NUCLEOTIDE SEQUENCE [LARGE SCALE GENOMIC DNA]</scope>
    <source>
        <strain evidence="8">SYSU2018</strain>
    </source>
</reference>
<gene>
    <name evidence="8" type="ORF">HHI36_014491</name>
</gene>
<evidence type="ECO:0000313" key="8">
    <source>
        <dbReference type="EMBL" id="KAL3273035.1"/>
    </source>
</evidence>
<dbReference type="InterPro" id="IPR001753">
    <property type="entry name" value="Enoyl-CoA_hydra/iso"/>
</dbReference>
<evidence type="ECO:0000256" key="2">
    <source>
        <dbReference type="ARBA" id="ARBA00022832"/>
    </source>
</evidence>
<dbReference type="GO" id="GO:0006631">
    <property type="term" value="P:fatty acid metabolic process"/>
    <property type="evidence" value="ECO:0007669"/>
    <property type="project" value="UniProtKB-KW"/>
</dbReference>
<sequence length="285" mass="31278">MNRNIFLLKYLQKQLNSATRKYSLKSDGILSVKYMDGIKTLTMTDQQTRNALSIKMMKNLIENITMDNDNPELRVIVISAEGKVFSAGHNLKELSPLTEKSIHEEVFKIGSELMDAIIDCPVPVIAKVNGVAAAAGCQLVAQCDLAICSESSSFLTPGVNFGIFCSTPGVALARSVSKSTAMKMLLTGKAISALEAKNSGLVADISKVENLDQTVEVYCEDIKMKSREVIKLGKQFYYKQLNLGAKQAYRIGGNIMVKNLQLPDGKEGINSFIEKRKASWTHGMK</sequence>
<keyword evidence="4" id="KW-0443">Lipid metabolism</keyword>
<dbReference type="Pfam" id="PF00378">
    <property type="entry name" value="ECH_1"/>
    <property type="match status" value="1"/>
</dbReference>
<evidence type="ECO:0000256" key="1">
    <source>
        <dbReference type="ARBA" id="ARBA00004173"/>
    </source>
</evidence>
<keyword evidence="5" id="KW-0496">Mitochondrion</keyword>